<dbReference type="PROSITE" id="PS00737">
    <property type="entry name" value="THIOLASE_2"/>
    <property type="match status" value="1"/>
</dbReference>
<evidence type="ECO:0000256" key="8">
    <source>
        <dbReference type="ARBA" id="ARBA00023315"/>
    </source>
</evidence>
<gene>
    <name evidence="13" type="ORF">CLV51_103655</name>
</gene>
<dbReference type="Gene3D" id="3.40.47.10">
    <property type="match status" value="1"/>
</dbReference>
<feature type="active site" description="Acyl-thioester intermediate" evidence="9">
    <location>
        <position position="150"/>
    </location>
</feature>
<feature type="domain" description="Thiolase C-terminal" evidence="12">
    <location>
        <begin position="329"/>
        <end position="451"/>
    </location>
</feature>
<dbReference type="PROSITE" id="PS00099">
    <property type="entry name" value="THIOLASE_3"/>
    <property type="match status" value="1"/>
</dbReference>
<dbReference type="GO" id="GO:0006635">
    <property type="term" value="P:fatty acid beta-oxidation"/>
    <property type="evidence" value="ECO:0007669"/>
    <property type="project" value="TreeGrafter"/>
</dbReference>
<keyword evidence="4 10" id="KW-0808">Transferase</keyword>
<evidence type="ECO:0000256" key="5">
    <source>
        <dbReference type="ARBA" id="ARBA00022723"/>
    </source>
</evidence>
<dbReference type="InterPro" id="IPR002155">
    <property type="entry name" value="Thiolase"/>
</dbReference>
<evidence type="ECO:0000256" key="9">
    <source>
        <dbReference type="PIRSR" id="PIRSR000429-1"/>
    </source>
</evidence>
<evidence type="ECO:0000256" key="10">
    <source>
        <dbReference type="RuleBase" id="RU003557"/>
    </source>
</evidence>
<comment type="subunit">
    <text evidence="2">Homotetramer.</text>
</comment>
<evidence type="ECO:0000256" key="2">
    <source>
        <dbReference type="ARBA" id="ARBA00011881"/>
    </source>
</evidence>
<keyword evidence="7" id="KW-0630">Potassium</keyword>
<dbReference type="SUPFAM" id="SSF53901">
    <property type="entry name" value="Thiolase-like"/>
    <property type="match status" value="2"/>
</dbReference>
<dbReference type="GO" id="GO:0046872">
    <property type="term" value="F:metal ion binding"/>
    <property type="evidence" value="ECO:0007669"/>
    <property type="project" value="UniProtKB-KW"/>
</dbReference>
<keyword evidence="5" id="KW-0479">Metal-binding</keyword>
<dbReference type="InterPro" id="IPR020617">
    <property type="entry name" value="Thiolase_C"/>
</dbReference>
<organism evidence="13 14">
    <name type="scientific">Chitinophaga niastensis</name>
    <dbReference type="NCBI Taxonomy" id="536980"/>
    <lineage>
        <taxon>Bacteria</taxon>
        <taxon>Pseudomonadati</taxon>
        <taxon>Bacteroidota</taxon>
        <taxon>Chitinophagia</taxon>
        <taxon>Chitinophagales</taxon>
        <taxon>Chitinophagaceae</taxon>
        <taxon>Chitinophaga</taxon>
    </lineage>
</organism>
<dbReference type="CDD" id="cd00751">
    <property type="entry name" value="thiolase"/>
    <property type="match status" value="1"/>
</dbReference>
<evidence type="ECO:0000313" key="13">
    <source>
        <dbReference type="EMBL" id="PSL46674.1"/>
    </source>
</evidence>
<evidence type="ECO:0000259" key="11">
    <source>
        <dbReference type="Pfam" id="PF00108"/>
    </source>
</evidence>
<dbReference type="EC" id="2.3.1.9" evidence="3"/>
<name>A0A2P8HKD1_CHINA</name>
<keyword evidence="6" id="KW-0809">Transit peptide</keyword>
<dbReference type="InterPro" id="IPR020613">
    <property type="entry name" value="Thiolase_CS"/>
</dbReference>
<evidence type="ECO:0000259" key="12">
    <source>
        <dbReference type="Pfam" id="PF02803"/>
    </source>
</evidence>
<dbReference type="Pfam" id="PF02803">
    <property type="entry name" value="Thiolase_C"/>
    <property type="match status" value="1"/>
</dbReference>
<dbReference type="InterPro" id="IPR020616">
    <property type="entry name" value="Thiolase_N"/>
</dbReference>
<dbReference type="InterPro" id="IPR016039">
    <property type="entry name" value="Thiolase-like"/>
</dbReference>
<evidence type="ECO:0000313" key="14">
    <source>
        <dbReference type="Proteomes" id="UP000240971"/>
    </source>
</evidence>
<reference evidence="13 14" key="1">
    <citation type="submission" date="2018-03" db="EMBL/GenBank/DDBJ databases">
        <title>Genomic Encyclopedia of Archaeal and Bacterial Type Strains, Phase II (KMG-II): from individual species to whole genera.</title>
        <authorList>
            <person name="Goeker M."/>
        </authorList>
    </citation>
    <scope>NUCLEOTIDE SEQUENCE [LARGE SCALE GENOMIC DNA]</scope>
    <source>
        <strain evidence="13 14">DSM 24859</strain>
    </source>
</reference>
<proteinExistence type="inferred from homology"/>
<dbReference type="PROSITE" id="PS00098">
    <property type="entry name" value="THIOLASE_1"/>
    <property type="match status" value="1"/>
</dbReference>
<dbReference type="GO" id="GO:0003985">
    <property type="term" value="F:acetyl-CoA C-acetyltransferase activity"/>
    <property type="evidence" value="ECO:0007669"/>
    <property type="project" value="UniProtKB-EC"/>
</dbReference>
<dbReference type="PANTHER" id="PTHR18919:SF156">
    <property type="entry name" value="ACETYL-COA ACETYLTRANSFERASE, MITOCHONDRIAL"/>
    <property type="match status" value="1"/>
</dbReference>
<evidence type="ECO:0000256" key="7">
    <source>
        <dbReference type="ARBA" id="ARBA00022958"/>
    </source>
</evidence>
<dbReference type="InterPro" id="IPR020615">
    <property type="entry name" value="Thiolase_acyl_enz_int_AS"/>
</dbReference>
<accession>A0A2P8HKD1</accession>
<dbReference type="Proteomes" id="UP000240971">
    <property type="component" value="Unassembled WGS sequence"/>
</dbReference>
<feature type="domain" description="Thiolase N-terminal" evidence="11">
    <location>
        <begin position="66"/>
        <end position="321"/>
    </location>
</feature>
<keyword evidence="14" id="KW-1185">Reference proteome</keyword>
<feature type="active site" description="Proton acceptor" evidence="9">
    <location>
        <position position="438"/>
    </location>
</feature>
<dbReference type="NCBIfam" id="TIGR01930">
    <property type="entry name" value="AcCoA-C-Actrans"/>
    <property type="match status" value="1"/>
</dbReference>
<dbReference type="PANTHER" id="PTHR18919">
    <property type="entry name" value="ACETYL-COA C-ACYLTRANSFERASE"/>
    <property type="match status" value="1"/>
</dbReference>
<dbReference type="EMBL" id="PYAW01000003">
    <property type="protein sequence ID" value="PSL46674.1"/>
    <property type="molecule type" value="Genomic_DNA"/>
</dbReference>
<dbReference type="Pfam" id="PF00108">
    <property type="entry name" value="Thiolase_N"/>
    <property type="match status" value="1"/>
</dbReference>
<dbReference type="AlphaFoldDB" id="A0A2P8HKD1"/>
<keyword evidence="8 10" id="KW-0012">Acyltransferase</keyword>
<protein>
    <recommendedName>
        <fullName evidence="3">acetyl-CoA C-acetyltransferase</fullName>
        <ecNumber evidence="3">2.3.1.9</ecNumber>
    </recommendedName>
</protein>
<evidence type="ECO:0000256" key="6">
    <source>
        <dbReference type="ARBA" id="ARBA00022946"/>
    </source>
</evidence>
<dbReference type="InterPro" id="IPR020610">
    <property type="entry name" value="Thiolase_AS"/>
</dbReference>
<sequence>MQLQTYARITNYELRITDCSGDQHQERLFAYLSATIRNSQFVIRNFLYLIDYPISQINLIYQMKEVFIVATARTPIGSLNGVLAGVPATQLGATVIKAALERAGIAATEVNEVYMGNVLSANLGQAPANQASLAAGLPNTVPCTTVNKVCASGMKAIMLGAQSILLGDNDVVVAGGMENMSAVPYYLDKARTGYKLGHGSITDGIIRDGLWDPYKDFHMGNAAELCATEYHITREEQDAFAIESYKRAAAAWEKGYFNAEVVPVQVPGKQVVIVSEDEEYKKVIFEKVPTLKPTFQKDGTITAANASNINDGAAAVVLVSGEKLKELGLKPLAKIISFADASQAPEWFTTTPVKAIDNALKKANLQIGDMDYAEVNEAFSCVPIANARDLGVSLDKVNVWGGAVAMGHPIGCSGARIVVTLNAILHQNNARYGVAGICNGGGGASAIIIERV</sequence>
<comment type="similarity">
    <text evidence="1 10">Belongs to the thiolase-like superfamily. Thiolase family.</text>
</comment>
<comment type="caution">
    <text evidence="13">The sequence shown here is derived from an EMBL/GenBank/DDBJ whole genome shotgun (WGS) entry which is preliminary data.</text>
</comment>
<evidence type="ECO:0000256" key="4">
    <source>
        <dbReference type="ARBA" id="ARBA00022679"/>
    </source>
</evidence>
<evidence type="ECO:0000256" key="3">
    <source>
        <dbReference type="ARBA" id="ARBA00012705"/>
    </source>
</evidence>
<feature type="active site" description="Proton acceptor" evidence="9">
    <location>
        <position position="408"/>
    </location>
</feature>
<evidence type="ECO:0000256" key="1">
    <source>
        <dbReference type="ARBA" id="ARBA00010982"/>
    </source>
</evidence>
<dbReference type="PIRSF" id="PIRSF000429">
    <property type="entry name" value="Ac-CoA_Ac_transf"/>
    <property type="match status" value="1"/>
</dbReference>
<dbReference type="FunFam" id="3.40.47.10:FF:000007">
    <property type="entry name" value="acetyl-CoA acetyltransferase, mitochondrial"/>
    <property type="match status" value="1"/>
</dbReference>